<reference evidence="7" key="1">
    <citation type="submission" date="2019-10" db="EMBL/GenBank/DDBJ databases">
        <authorList>
            <person name="Zhang R."/>
            <person name="Pan Y."/>
            <person name="Wang J."/>
            <person name="Ma R."/>
            <person name="Yu S."/>
        </authorList>
    </citation>
    <scope>NUCLEOTIDE SEQUENCE</scope>
    <source>
        <strain evidence="7">LA-IB0</strain>
        <tissue evidence="7">Leaf</tissue>
    </source>
</reference>
<evidence type="ECO:0000256" key="2">
    <source>
        <dbReference type="ARBA" id="ARBA00022692"/>
    </source>
</evidence>
<dbReference type="InterPro" id="IPR032675">
    <property type="entry name" value="LRR_dom_sf"/>
</dbReference>
<dbReference type="Gene3D" id="3.90.180.10">
    <property type="entry name" value="Medium-chain alcohol dehydrogenases, catalytic domain"/>
    <property type="match status" value="1"/>
</dbReference>
<dbReference type="Gene3D" id="3.80.10.10">
    <property type="entry name" value="Ribonuclease Inhibitor"/>
    <property type="match status" value="2"/>
</dbReference>
<keyword evidence="2" id="KW-0812">Transmembrane</keyword>
<keyword evidence="4" id="KW-1133">Transmembrane helix</keyword>
<dbReference type="EMBL" id="WHWC01000003">
    <property type="protein sequence ID" value="KAG8386464.1"/>
    <property type="molecule type" value="Genomic_DNA"/>
</dbReference>
<dbReference type="SUPFAM" id="SSF52058">
    <property type="entry name" value="L domain-like"/>
    <property type="match status" value="1"/>
</dbReference>
<keyword evidence="8" id="KW-1185">Reference proteome</keyword>
<dbReference type="InterPro" id="IPR001611">
    <property type="entry name" value="Leu-rich_rpt"/>
</dbReference>
<sequence>MIRLFFRGIGHHGGAFSVHYGSLRMRDPRQWFGGNISPSLLKLQRLSYLDLSYTDLPLTKFPEFMVNLIRLTYLNLSGGFFEGAIPQQLGNLSELQYLDLNGFNTLFSTNLDWLSSIPSLKYVDLSNINLSLAINWFPALTKVPLLRELYLESCDLPEILPSMQPTITFSSLAILDLSENFLSPPSICSWIFNLSSSISYVDLSLNTLQGSIPDSFLNMASLSYVSMSFNEIERGIPRFLGNLSLESLDLAYNYLYGELPEGFAGISGLCGKPVTENCLEDELTLNAKKSGDFDDFRVLHKLVACHEIAGLVTEVGSKVTKEKVGDAWPDHVVHARTVPMICPKMVLTYSYGGYSDIIVCDEHFIICWPEHMPLDAGCRLLCAGITTYSPMVISL</sequence>
<proteinExistence type="predicted"/>
<accession>A0AAV6Y184</accession>
<evidence type="ECO:0000256" key="4">
    <source>
        <dbReference type="ARBA" id="ARBA00022989"/>
    </source>
</evidence>
<name>A0AAV6Y184_9LAMI</name>
<dbReference type="InterPro" id="IPR046956">
    <property type="entry name" value="RLP23-like"/>
</dbReference>
<dbReference type="InterPro" id="IPR011032">
    <property type="entry name" value="GroES-like_sf"/>
</dbReference>
<gene>
    <name evidence="7" type="ORF">BUALT_Bualt03G0151400</name>
</gene>
<keyword evidence="3" id="KW-0732">Signal</keyword>
<dbReference type="Pfam" id="PF00560">
    <property type="entry name" value="LRR_1"/>
    <property type="match status" value="1"/>
</dbReference>
<evidence type="ECO:0000256" key="5">
    <source>
        <dbReference type="ARBA" id="ARBA00023136"/>
    </source>
</evidence>
<dbReference type="PANTHER" id="PTHR48063">
    <property type="entry name" value="LRR RECEPTOR-LIKE KINASE"/>
    <property type="match status" value="1"/>
</dbReference>
<evidence type="ECO:0000256" key="1">
    <source>
        <dbReference type="ARBA" id="ARBA00004479"/>
    </source>
</evidence>
<dbReference type="PANTHER" id="PTHR48063:SF101">
    <property type="entry name" value="LRR RECEPTOR-LIKE SERINE_THREONINE-PROTEIN KINASE FLS2"/>
    <property type="match status" value="1"/>
</dbReference>
<evidence type="ECO:0000256" key="3">
    <source>
        <dbReference type="ARBA" id="ARBA00022729"/>
    </source>
</evidence>
<keyword evidence="6" id="KW-0325">Glycoprotein</keyword>
<evidence type="ECO:0000313" key="7">
    <source>
        <dbReference type="EMBL" id="KAG8386464.1"/>
    </source>
</evidence>
<organism evidence="7 8">
    <name type="scientific">Buddleja alternifolia</name>
    <dbReference type="NCBI Taxonomy" id="168488"/>
    <lineage>
        <taxon>Eukaryota</taxon>
        <taxon>Viridiplantae</taxon>
        <taxon>Streptophyta</taxon>
        <taxon>Embryophyta</taxon>
        <taxon>Tracheophyta</taxon>
        <taxon>Spermatophyta</taxon>
        <taxon>Magnoliopsida</taxon>
        <taxon>eudicotyledons</taxon>
        <taxon>Gunneridae</taxon>
        <taxon>Pentapetalae</taxon>
        <taxon>asterids</taxon>
        <taxon>lamiids</taxon>
        <taxon>Lamiales</taxon>
        <taxon>Scrophulariaceae</taxon>
        <taxon>Buddlejeae</taxon>
        <taxon>Buddleja</taxon>
    </lineage>
</organism>
<evidence type="ECO:0000313" key="8">
    <source>
        <dbReference type="Proteomes" id="UP000826271"/>
    </source>
</evidence>
<dbReference type="SUPFAM" id="SSF50129">
    <property type="entry name" value="GroES-like"/>
    <property type="match status" value="1"/>
</dbReference>
<dbReference type="AlphaFoldDB" id="A0AAV6Y184"/>
<dbReference type="GO" id="GO:0016020">
    <property type="term" value="C:membrane"/>
    <property type="evidence" value="ECO:0007669"/>
    <property type="project" value="UniProtKB-SubCell"/>
</dbReference>
<dbReference type="Gene3D" id="3.40.50.720">
    <property type="entry name" value="NAD(P)-binding Rossmann-like Domain"/>
    <property type="match status" value="1"/>
</dbReference>
<dbReference type="Proteomes" id="UP000826271">
    <property type="component" value="Unassembled WGS sequence"/>
</dbReference>
<comment type="caution">
    <text evidence="7">The sequence shown here is derived from an EMBL/GenBank/DDBJ whole genome shotgun (WGS) entry which is preliminary data.</text>
</comment>
<comment type="subcellular location">
    <subcellularLocation>
        <location evidence="1">Membrane</location>
        <topology evidence="1">Single-pass type I membrane protein</topology>
    </subcellularLocation>
</comment>
<evidence type="ECO:0000256" key="6">
    <source>
        <dbReference type="ARBA" id="ARBA00023180"/>
    </source>
</evidence>
<protein>
    <submittedName>
        <fullName evidence="7">Uncharacterized protein</fullName>
    </submittedName>
</protein>
<keyword evidence="5" id="KW-0472">Membrane</keyword>